<comment type="similarity">
    <text evidence="1">Belongs to the glycosyl hydrolase 39 family.</text>
</comment>
<dbReference type="Gene3D" id="3.20.20.80">
    <property type="entry name" value="Glycosidases"/>
    <property type="match status" value="1"/>
</dbReference>
<dbReference type="Proteomes" id="UP000245845">
    <property type="component" value="Unassembled WGS sequence"/>
</dbReference>
<keyword evidence="2" id="KW-0378">Hydrolase</keyword>
<dbReference type="AlphaFoldDB" id="A0A2Y9BAX4"/>
<dbReference type="InterPro" id="IPR049166">
    <property type="entry name" value="GH39_cat"/>
</dbReference>
<dbReference type="RefSeq" id="WP_109730508.1">
    <property type="nucleotide sequence ID" value="NZ_BAAACK010000004.1"/>
</dbReference>
<comment type="caution">
    <text evidence="8">The sequence shown here is derived from an EMBL/GenBank/DDBJ whole genome shotgun (WGS) entry which is preliminary data.</text>
</comment>
<dbReference type="PROSITE" id="PS01124">
    <property type="entry name" value="HTH_ARAC_FAMILY_2"/>
    <property type="match status" value="1"/>
</dbReference>
<dbReference type="GO" id="GO:0016798">
    <property type="term" value="F:hydrolase activity, acting on glycosyl bonds"/>
    <property type="evidence" value="ECO:0007669"/>
    <property type="project" value="UniProtKB-KW"/>
</dbReference>
<evidence type="ECO:0000256" key="1">
    <source>
        <dbReference type="ARBA" id="ARBA00008875"/>
    </source>
</evidence>
<dbReference type="PANTHER" id="PTHR43280">
    <property type="entry name" value="ARAC-FAMILY TRANSCRIPTIONAL REGULATOR"/>
    <property type="match status" value="1"/>
</dbReference>
<evidence type="ECO:0000256" key="2">
    <source>
        <dbReference type="ARBA" id="ARBA00022801"/>
    </source>
</evidence>
<dbReference type="Gene3D" id="2.60.40.1500">
    <property type="entry name" value="Glycosyl hydrolase domain, family 39"/>
    <property type="match status" value="1"/>
</dbReference>
<evidence type="ECO:0000256" key="4">
    <source>
        <dbReference type="ARBA" id="ARBA00023125"/>
    </source>
</evidence>
<dbReference type="InterPro" id="IPR017853">
    <property type="entry name" value="GH"/>
</dbReference>
<reference evidence="8 9" key="1">
    <citation type="submission" date="2018-05" db="EMBL/GenBank/DDBJ databases">
        <title>The Hungate 1000. A catalogue of reference genomes from the rumen microbiome.</title>
        <authorList>
            <person name="Kelly W."/>
        </authorList>
    </citation>
    <scope>NUCLEOTIDE SEQUENCE [LARGE SCALE GENOMIC DNA]</scope>
    <source>
        <strain evidence="8 9">NLAE-zl-C242</strain>
    </source>
</reference>
<evidence type="ECO:0000313" key="9">
    <source>
        <dbReference type="Proteomes" id="UP000245845"/>
    </source>
</evidence>
<dbReference type="Pfam" id="PF01229">
    <property type="entry name" value="Glyco_hydro_39"/>
    <property type="match status" value="1"/>
</dbReference>
<keyword evidence="3" id="KW-0805">Transcription regulation</keyword>
<dbReference type="Gene3D" id="1.10.10.60">
    <property type="entry name" value="Homeodomain-like"/>
    <property type="match status" value="2"/>
</dbReference>
<dbReference type="PANTHER" id="PTHR43280:SF2">
    <property type="entry name" value="HTH-TYPE TRANSCRIPTIONAL REGULATOR EXSA"/>
    <property type="match status" value="1"/>
</dbReference>
<accession>A0A2Y9BAX4</accession>
<dbReference type="InterPro" id="IPR009057">
    <property type="entry name" value="Homeodomain-like_sf"/>
</dbReference>
<dbReference type="SUPFAM" id="SSF51445">
    <property type="entry name" value="(Trans)glycosidases"/>
    <property type="match status" value="1"/>
</dbReference>
<keyword evidence="9" id="KW-1185">Reference proteome</keyword>
<dbReference type="GO" id="GO:0003700">
    <property type="term" value="F:DNA-binding transcription factor activity"/>
    <property type="evidence" value="ECO:0007669"/>
    <property type="project" value="InterPro"/>
</dbReference>
<evidence type="ECO:0000256" key="6">
    <source>
        <dbReference type="ARBA" id="ARBA00023295"/>
    </source>
</evidence>
<dbReference type="EMBL" id="QGDL01000003">
    <property type="protein sequence ID" value="PWJ30888.1"/>
    <property type="molecule type" value="Genomic_DNA"/>
</dbReference>
<dbReference type="SUPFAM" id="SSF46689">
    <property type="entry name" value="Homeodomain-like"/>
    <property type="match status" value="2"/>
</dbReference>
<sequence>MNERGFQISIFEHIEEEFQFQYDARLFYVIDGELCVEIDETKYLLEKEDVILVQCGTAKCRLSARRAIICEVCYENQMLLGVMGDLKGRFFCNSAVDTRRSYNELRNALKNLIYQRTIQSHKTTSYESSMVYQILDILVENFWTASRSLADNENSVDYKLQKIIQFVNQNYSVHISLAKVAEELFVSTSTLSRIFHKQTGVYFAEYVTEVRLKHVVSKLRYTDENVTRIAVDCGFSGAPALNKAFREKYQVSPTDYRKQLREEEVLKEESVRRLQDKILKETQASGKDAAKRVCEEIRVSESVPYKKNWNKTINIGSVFRLSEVNIQFQTLELVNGLGFSHIRLWNVFSKKLMITDGKTTGHYNYNQIDVIFDFLVSNHIHVFLDFGNRPDTVIKGEGVALFYEQECIEFESKRIWGASVKDLILHLLKRYGKEELEQWIFELTYNVVKTEVQCYKDENFQYIEAFKLFYQIIKQELPNACVGGYSALLGDGREFFRSFLKNCKKERCIPDYVSIILFPYEQVRQDKKYIYKRNQEKNLELHEIAAYKKILEEESAEDCKLIITEWNSSLSSRNYMNDSCFRSTYLVKKISEIWDSVDMVCFWVGSDWISSYYDTRGIVNGGAGIITMDNIKKPVWYAFSFLNSLGEELISKGENYILTKKEDNSFILLCFNYKEFGYNYFLQNEDDIDLMRIAELFEDTGQMELELKLTRLERDCNYIVKKRQVNSEYGCVLTEWMKFDCAVNLDRSDIKYIQAMSIPHMERYTISSNDHTLTLSTEMRDQEIALFHIYKER</sequence>
<evidence type="ECO:0000259" key="7">
    <source>
        <dbReference type="PROSITE" id="PS01124"/>
    </source>
</evidence>
<dbReference type="OrthoDB" id="9776971at2"/>
<protein>
    <submittedName>
        <fullName evidence="8">Beta-xylosidase</fullName>
    </submittedName>
</protein>
<dbReference type="SMART" id="SM00342">
    <property type="entry name" value="HTH_ARAC"/>
    <property type="match status" value="1"/>
</dbReference>
<dbReference type="Pfam" id="PF12833">
    <property type="entry name" value="HTH_18"/>
    <property type="match status" value="1"/>
</dbReference>
<dbReference type="SUPFAM" id="SSF51011">
    <property type="entry name" value="Glycosyl hydrolase domain"/>
    <property type="match status" value="1"/>
</dbReference>
<dbReference type="InterPro" id="IPR018060">
    <property type="entry name" value="HTH_AraC"/>
</dbReference>
<dbReference type="InterPro" id="IPR018062">
    <property type="entry name" value="HTH_AraC-typ_CS"/>
</dbReference>
<evidence type="ECO:0000313" key="8">
    <source>
        <dbReference type="EMBL" id="PWJ30888.1"/>
    </source>
</evidence>
<evidence type="ECO:0000256" key="3">
    <source>
        <dbReference type="ARBA" id="ARBA00023015"/>
    </source>
</evidence>
<feature type="domain" description="HTH araC/xylS-type" evidence="7">
    <location>
        <begin position="161"/>
        <end position="259"/>
    </location>
</feature>
<keyword evidence="5" id="KW-0804">Transcription</keyword>
<dbReference type="GO" id="GO:0043565">
    <property type="term" value="F:sequence-specific DNA binding"/>
    <property type="evidence" value="ECO:0007669"/>
    <property type="project" value="InterPro"/>
</dbReference>
<proteinExistence type="inferred from homology"/>
<evidence type="ECO:0000256" key="5">
    <source>
        <dbReference type="ARBA" id="ARBA00023163"/>
    </source>
</evidence>
<keyword evidence="4" id="KW-0238">DNA-binding</keyword>
<keyword evidence="6" id="KW-0326">Glycosidase</keyword>
<dbReference type="PROSITE" id="PS00041">
    <property type="entry name" value="HTH_ARAC_FAMILY_1"/>
    <property type="match status" value="1"/>
</dbReference>
<organism evidence="8 9">
    <name type="scientific">Faecalicatena orotica</name>
    <dbReference type="NCBI Taxonomy" id="1544"/>
    <lineage>
        <taxon>Bacteria</taxon>
        <taxon>Bacillati</taxon>
        <taxon>Bacillota</taxon>
        <taxon>Clostridia</taxon>
        <taxon>Lachnospirales</taxon>
        <taxon>Lachnospiraceae</taxon>
        <taxon>Faecalicatena</taxon>
    </lineage>
</organism>
<gene>
    <name evidence="8" type="ORF">A8806_103295</name>
</gene>
<name>A0A2Y9BAX4_9FIRM</name>